<evidence type="ECO:0000259" key="9">
    <source>
        <dbReference type="PROSITE" id="PS51671"/>
    </source>
</evidence>
<dbReference type="InterPro" id="IPR019455">
    <property type="entry name" value="Acetolactate_synth_ssu_C"/>
</dbReference>
<comment type="catalytic activity">
    <reaction evidence="7 8">
        <text>2 pyruvate + H(+) = (2S)-2-acetolactate + CO2</text>
        <dbReference type="Rhea" id="RHEA:25249"/>
        <dbReference type="ChEBI" id="CHEBI:15361"/>
        <dbReference type="ChEBI" id="CHEBI:15378"/>
        <dbReference type="ChEBI" id="CHEBI:16526"/>
        <dbReference type="ChEBI" id="CHEBI:58476"/>
        <dbReference type="EC" id="2.2.1.6"/>
    </reaction>
</comment>
<sequence>MRSDQFVVSVLVANHFGVLTRISGLFSKRGFNIDSLTVGETENPEISRMTIVSTGDDYTKEQIVKQLEKLVDVKTVQLMDTDHTVVRELLMVKVGVEQGKRAEILEAVQIFRAKVVDLSPETLTVEITGDRPKLDAFVEYLRPFGIVETCRTGVTAMGRNNYCLNY</sequence>
<keyword evidence="6 8" id="KW-0100">Branched-chain amino acid biosynthesis</keyword>
<dbReference type="FunFam" id="3.30.70.260:FF:000001">
    <property type="entry name" value="Acetolactate synthase, small subunit"/>
    <property type="match status" value="1"/>
</dbReference>
<dbReference type="Pfam" id="PF10369">
    <property type="entry name" value="ALS_ss_C"/>
    <property type="match status" value="1"/>
</dbReference>
<dbReference type="PANTHER" id="PTHR30239:SF0">
    <property type="entry name" value="ACETOLACTATE SYNTHASE SMALL SUBUNIT 1, CHLOROPLASTIC"/>
    <property type="match status" value="1"/>
</dbReference>
<evidence type="ECO:0000313" key="11">
    <source>
        <dbReference type="Proteomes" id="UP000199182"/>
    </source>
</evidence>
<evidence type="ECO:0000256" key="3">
    <source>
        <dbReference type="ARBA" id="ARBA00006341"/>
    </source>
</evidence>
<dbReference type="EMBL" id="FNID01000044">
    <property type="protein sequence ID" value="SDN98545.1"/>
    <property type="molecule type" value="Genomic_DNA"/>
</dbReference>
<dbReference type="OrthoDB" id="9787365at2"/>
<dbReference type="SUPFAM" id="SSF55021">
    <property type="entry name" value="ACT-like"/>
    <property type="match status" value="2"/>
</dbReference>
<comment type="pathway">
    <text evidence="2 8">Amino-acid biosynthesis; L-valine biosynthesis; L-valine from pyruvate: step 1/4.</text>
</comment>
<dbReference type="GO" id="GO:0009097">
    <property type="term" value="P:isoleucine biosynthetic process"/>
    <property type="evidence" value="ECO:0007669"/>
    <property type="project" value="UniProtKB-UniRule"/>
</dbReference>
<dbReference type="Gene3D" id="3.30.70.260">
    <property type="match status" value="1"/>
</dbReference>
<dbReference type="EC" id="2.2.1.6" evidence="8"/>
<proteinExistence type="inferred from homology"/>
<dbReference type="CDD" id="cd04878">
    <property type="entry name" value="ACT_AHAS"/>
    <property type="match status" value="1"/>
</dbReference>
<dbReference type="NCBIfam" id="NF008864">
    <property type="entry name" value="PRK11895.1"/>
    <property type="match status" value="1"/>
</dbReference>
<dbReference type="STRING" id="258515.SAMN05192585_1448"/>
<dbReference type="GO" id="GO:0005829">
    <property type="term" value="C:cytosol"/>
    <property type="evidence" value="ECO:0007669"/>
    <property type="project" value="TreeGrafter"/>
</dbReference>
<evidence type="ECO:0000256" key="6">
    <source>
        <dbReference type="ARBA" id="ARBA00023304"/>
    </source>
</evidence>
<protein>
    <recommendedName>
        <fullName evidence="8">Acetolactate synthase small subunit</fullName>
        <shortName evidence="8">AHAS</shortName>
        <shortName evidence="8">ALS</shortName>
        <ecNumber evidence="8">2.2.1.6</ecNumber>
    </recommendedName>
    <alternativeName>
        <fullName evidence="8">Acetohydroxy-acid synthase small subunit</fullName>
    </alternativeName>
</protein>
<dbReference type="GO" id="GO:0003984">
    <property type="term" value="F:acetolactate synthase activity"/>
    <property type="evidence" value="ECO:0007669"/>
    <property type="project" value="UniProtKB-UniRule"/>
</dbReference>
<dbReference type="PANTHER" id="PTHR30239">
    <property type="entry name" value="ACETOLACTATE SYNTHASE SMALL SUBUNIT"/>
    <property type="match status" value="1"/>
</dbReference>
<dbReference type="InterPro" id="IPR004789">
    <property type="entry name" value="Acetalactate_synth_ssu"/>
</dbReference>
<evidence type="ECO:0000256" key="8">
    <source>
        <dbReference type="RuleBase" id="RU368092"/>
    </source>
</evidence>
<comment type="pathway">
    <text evidence="1 8">Amino-acid biosynthesis; L-isoleucine biosynthesis; L-isoleucine from 2-oxobutanoate: step 1/4.</text>
</comment>
<dbReference type="Proteomes" id="UP000199182">
    <property type="component" value="Unassembled WGS sequence"/>
</dbReference>
<comment type="subunit">
    <text evidence="4 8">Dimer of large and small chains.</text>
</comment>
<organism evidence="10 11">
    <name type="scientific">Acetanaerobacterium elongatum</name>
    <dbReference type="NCBI Taxonomy" id="258515"/>
    <lineage>
        <taxon>Bacteria</taxon>
        <taxon>Bacillati</taxon>
        <taxon>Bacillota</taxon>
        <taxon>Clostridia</taxon>
        <taxon>Eubacteriales</taxon>
        <taxon>Oscillospiraceae</taxon>
        <taxon>Acetanaerobacterium</taxon>
    </lineage>
</organism>
<feature type="domain" description="ACT" evidence="9">
    <location>
        <begin position="7"/>
        <end position="81"/>
    </location>
</feature>
<gene>
    <name evidence="10" type="ORF">SAMN05192585_1448</name>
</gene>
<reference evidence="10 11" key="1">
    <citation type="submission" date="2016-10" db="EMBL/GenBank/DDBJ databases">
        <authorList>
            <person name="de Groot N.N."/>
        </authorList>
    </citation>
    <scope>NUCLEOTIDE SEQUENCE [LARGE SCALE GENOMIC DNA]</scope>
    <source>
        <strain evidence="10 11">CGMCC 1.5012</strain>
    </source>
</reference>
<dbReference type="RefSeq" id="WP_092643050.1">
    <property type="nucleotide sequence ID" value="NZ_FNID01000044.1"/>
</dbReference>
<dbReference type="Gene3D" id="3.30.70.1150">
    <property type="entry name" value="ACT-like. Chain A, domain 2"/>
    <property type="match status" value="1"/>
</dbReference>
<keyword evidence="5 8" id="KW-0028">Amino-acid biosynthesis</keyword>
<name>A0A1H0FVA3_9FIRM</name>
<evidence type="ECO:0000256" key="4">
    <source>
        <dbReference type="ARBA" id="ARBA00011744"/>
    </source>
</evidence>
<dbReference type="InterPro" id="IPR054480">
    <property type="entry name" value="AHAS_small-like_ACT"/>
</dbReference>
<dbReference type="UniPathway" id="UPA00047">
    <property type="reaction ID" value="UER00055"/>
</dbReference>
<keyword evidence="11" id="KW-1185">Reference proteome</keyword>
<comment type="similarity">
    <text evidence="3 8">Belongs to the acetolactate synthase small subunit family.</text>
</comment>
<dbReference type="PROSITE" id="PS51671">
    <property type="entry name" value="ACT"/>
    <property type="match status" value="1"/>
</dbReference>
<dbReference type="FunFam" id="3.30.70.1150:FF:000001">
    <property type="entry name" value="Acetolactate synthase small subunit"/>
    <property type="match status" value="1"/>
</dbReference>
<evidence type="ECO:0000313" key="10">
    <source>
        <dbReference type="EMBL" id="SDN98545.1"/>
    </source>
</evidence>
<dbReference type="InterPro" id="IPR002912">
    <property type="entry name" value="ACT_dom"/>
</dbReference>
<dbReference type="GO" id="GO:1990610">
    <property type="term" value="F:acetolactate synthase regulator activity"/>
    <property type="evidence" value="ECO:0007669"/>
    <property type="project" value="UniProtKB-UniRule"/>
</dbReference>
<accession>A0A1H0FVA3</accession>
<dbReference type="InterPro" id="IPR027271">
    <property type="entry name" value="Acetolactate_synth/TF_NikR_C"/>
</dbReference>
<evidence type="ECO:0000256" key="7">
    <source>
        <dbReference type="ARBA" id="ARBA00048670"/>
    </source>
</evidence>
<evidence type="ECO:0000256" key="2">
    <source>
        <dbReference type="ARBA" id="ARBA00005025"/>
    </source>
</evidence>
<keyword evidence="8" id="KW-0808">Transferase</keyword>
<dbReference type="GO" id="GO:0009099">
    <property type="term" value="P:L-valine biosynthetic process"/>
    <property type="evidence" value="ECO:0007669"/>
    <property type="project" value="UniProtKB-UniRule"/>
</dbReference>
<dbReference type="Pfam" id="PF22629">
    <property type="entry name" value="ACT_AHAS_ss"/>
    <property type="match status" value="1"/>
</dbReference>
<comment type="function">
    <text evidence="8">Catalyzes the conversion of 2 pyruvate molecules into acetolactate in the first common step of the biosynthetic pathway of the branched-amino acids such as leucine, isoleucine, and valine.</text>
</comment>
<dbReference type="NCBIfam" id="TIGR00119">
    <property type="entry name" value="acolac_sm"/>
    <property type="match status" value="1"/>
</dbReference>
<evidence type="ECO:0000256" key="1">
    <source>
        <dbReference type="ARBA" id="ARBA00004974"/>
    </source>
</evidence>
<dbReference type="InterPro" id="IPR045865">
    <property type="entry name" value="ACT-like_dom_sf"/>
</dbReference>
<dbReference type="AlphaFoldDB" id="A0A1H0FVA3"/>
<dbReference type="InterPro" id="IPR039557">
    <property type="entry name" value="AHAS_ACT"/>
</dbReference>
<evidence type="ECO:0000256" key="5">
    <source>
        <dbReference type="ARBA" id="ARBA00022605"/>
    </source>
</evidence>
<dbReference type="UniPathway" id="UPA00049">
    <property type="reaction ID" value="UER00059"/>
</dbReference>